<dbReference type="EMBL" id="LAZR01012897">
    <property type="protein sequence ID" value="KKM24578.1"/>
    <property type="molecule type" value="Genomic_DNA"/>
</dbReference>
<gene>
    <name evidence="1" type="ORF">LCGC14_1603690</name>
</gene>
<evidence type="ECO:0000313" key="1">
    <source>
        <dbReference type="EMBL" id="KKM24578.1"/>
    </source>
</evidence>
<accession>A0A0F9KR71</accession>
<dbReference type="AlphaFoldDB" id="A0A0F9KR71"/>
<evidence type="ECO:0008006" key="2">
    <source>
        <dbReference type="Google" id="ProtNLM"/>
    </source>
</evidence>
<comment type="caution">
    <text evidence="1">The sequence shown here is derived from an EMBL/GenBank/DDBJ whole genome shotgun (WGS) entry which is preliminary data.</text>
</comment>
<reference evidence="1" key="1">
    <citation type="journal article" date="2015" name="Nature">
        <title>Complex archaea that bridge the gap between prokaryotes and eukaryotes.</title>
        <authorList>
            <person name="Spang A."/>
            <person name="Saw J.H."/>
            <person name="Jorgensen S.L."/>
            <person name="Zaremba-Niedzwiedzka K."/>
            <person name="Martijn J."/>
            <person name="Lind A.E."/>
            <person name="van Eijk R."/>
            <person name="Schleper C."/>
            <person name="Guy L."/>
            <person name="Ettema T.J."/>
        </authorList>
    </citation>
    <scope>NUCLEOTIDE SEQUENCE</scope>
</reference>
<proteinExistence type="predicted"/>
<sequence length="295" mass="34987">MRNWREMSLTKLLIEEKDKRKFREFFPKPEFKKKEINREILAPPIADNKPLVGTAFDYLLHFLIKSSYKHTISNKWVSEKSLQLLNRLIKREKDKQKIRKLKKHCTQVESIILNAKKTHSEFLLNGKTIDSLLETTLLLAQVDNIYRVYEKERRISINVGNINKNDIKDLERLFSILKLDDFQLNNVCFLNPYFGKATSIVADADLIIGDTIIDIKTIKNLEMRRDTFNQLIGYYILSRIAGINGIKNKIEIRKIGVYFSRYAYLHIYNIEDIISETKFLEFIKWFKKLIHQNKK</sequence>
<organism evidence="1">
    <name type="scientific">marine sediment metagenome</name>
    <dbReference type="NCBI Taxonomy" id="412755"/>
    <lineage>
        <taxon>unclassified sequences</taxon>
        <taxon>metagenomes</taxon>
        <taxon>ecological metagenomes</taxon>
    </lineage>
</organism>
<protein>
    <recommendedName>
        <fullName evidence="2">PD-(D/E)XK endonuclease-like domain-containing protein</fullName>
    </recommendedName>
</protein>
<name>A0A0F9KR71_9ZZZZ</name>